<dbReference type="RefSeq" id="XP_064725225.1">
    <property type="nucleotide sequence ID" value="XM_064879064.1"/>
</dbReference>
<feature type="compositionally biased region" description="Polar residues" evidence="1">
    <location>
        <begin position="46"/>
        <end position="64"/>
    </location>
</feature>
<feature type="region of interest" description="Disordered" evidence="1">
    <location>
        <begin position="46"/>
        <end position="77"/>
    </location>
</feature>
<feature type="compositionally biased region" description="Basic and acidic residues" evidence="1">
    <location>
        <begin position="207"/>
        <end position="220"/>
    </location>
</feature>
<protein>
    <submittedName>
        <fullName evidence="2">Uncharacterized protein</fullName>
    </submittedName>
</protein>
<gene>
    <name evidence="2" type="ORF">PMZ80_010676</name>
</gene>
<evidence type="ECO:0000313" key="2">
    <source>
        <dbReference type="EMBL" id="KAK5937135.1"/>
    </source>
</evidence>
<evidence type="ECO:0000256" key="1">
    <source>
        <dbReference type="SAM" id="MobiDB-lite"/>
    </source>
</evidence>
<keyword evidence="3" id="KW-1185">Reference proteome</keyword>
<feature type="compositionally biased region" description="Acidic residues" evidence="1">
    <location>
        <begin position="124"/>
        <end position="141"/>
    </location>
</feature>
<dbReference type="EMBL" id="JAVHJV010000019">
    <property type="protein sequence ID" value="KAK5937135.1"/>
    <property type="molecule type" value="Genomic_DNA"/>
</dbReference>
<feature type="region of interest" description="Disordered" evidence="1">
    <location>
        <begin position="97"/>
        <end position="220"/>
    </location>
</feature>
<proteinExistence type="predicted"/>
<reference evidence="2 3" key="1">
    <citation type="journal article" date="2023" name="Res Sq">
        <title>Genomic and morphological characterization of Knufia obscura isolated from the Mars 2020 spacecraft assembly facility.</title>
        <authorList>
            <person name="Chander A.M."/>
            <person name="Teixeira M.M."/>
            <person name="Singh N.K."/>
            <person name="Williams M.P."/>
            <person name="Parker C.W."/>
            <person name="Leo P."/>
            <person name="Stajich J.E."/>
            <person name="Torok T."/>
            <person name="Tighe S."/>
            <person name="Mason C.E."/>
            <person name="Venkateswaran K."/>
        </authorList>
    </citation>
    <scope>NUCLEOTIDE SEQUENCE [LARGE SCALE GENOMIC DNA]</scope>
    <source>
        <strain evidence="2 3">CCFEE 5817</strain>
    </source>
</reference>
<evidence type="ECO:0000313" key="3">
    <source>
        <dbReference type="Proteomes" id="UP001334248"/>
    </source>
</evidence>
<feature type="compositionally biased region" description="Polar residues" evidence="1">
    <location>
        <begin position="148"/>
        <end position="163"/>
    </location>
</feature>
<name>A0ABR0R923_9EURO</name>
<comment type="caution">
    <text evidence="2">The sequence shown here is derived from an EMBL/GenBank/DDBJ whole genome shotgun (WGS) entry which is preliminary data.</text>
</comment>
<feature type="compositionally biased region" description="Basic residues" evidence="1">
    <location>
        <begin position="193"/>
        <end position="206"/>
    </location>
</feature>
<feature type="region of interest" description="Disordered" evidence="1">
    <location>
        <begin position="248"/>
        <end position="294"/>
    </location>
</feature>
<dbReference type="Proteomes" id="UP001334248">
    <property type="component" value="Unassembled WGS sequence"/>
</dbReference>
<sequence>MSYVDKELQRTQAQPICADIAPHQQSPPNQTHEVEDRFHQEYTQTWTAVNSKRSATPPSHFSDPQTRDLLGDGPTVISNRSAVEQRLDELGIYRDADVDPSKVQHSYGLHPSVEADQQHSPEIADSEDQDVVDDSAMDDFSEFLADHVNSSPQESSFATQKPQESGKEDEQPVTKTTRSRGGRKSKSSEKHTKNSHISKPPARKLRERTLRQEMPFKIDKVEQSLARKGVKTTESDLEEELYEQIHATKKKTRQTVSKESKKNPKKSTRRPLAERKNLPSPTPTPSAFTDIYEDPEPEPDVLQTIIRTRLDGFGKGHLPIVLSSSHSTSALFEAIAQKWRSGLKGRNINHCIISFPWLATLGEDDNIVMFGENDDDVYTCMLKKIREAPTWKEVGRCEIDLMIYPDEKD</sequence>
<organism evidence="2 3">
    <name type="scientific">Knufia obscura</name>
    <dbReference type="NCBI Taxonomy" id="1635080"/>
    <lineage>
        <taxon>Eukaryota</taxon>
        <taxon>Fungi</taxon>
        <taxon>Dikarya</taxon>
        <taxon>Ascomycota</taxon>
        <taxon>Pezizomycotina</taxon>
        <taxon>Eurotiomycetes</taxon>
        <taxon>Chaetothyriomycetidae</taxon>
        <taxon>Chaetothyriales</taxon>
        <taxon>Trichomeriaceae</taxon>
        <taxon>Knufia</taxon>
    </lineage>
</organism>
<dbReference type="GeneID" id="90004125"/>
<accession>A0ABR0R923</accession>